<keyword evidence="5 6" id="KW-0408">Iron</keyword>
<proteinExistence type="predicted"/>
<dbReference type="InterPro" id="IPR050597">
    <property type="entry name" value="Cytochrome_c_Oxidase_Subunit"/>
</dbReference>
<feature type="domain" description="Cytochrome c" evidence="7">
    <location>
        <begin position="189"/>
        <end position="275"/>
    </location>
</feature>
<dbReference type="GO" id="GO:0009055">
    <property type="term" value="F:electron transfer activity"/>
    <property type="evidence" value="ECO:0007669"/>
    <property type="project" value="InterPro"/>
</dbReference>
<dbReference type="InterPro" id="IPR009056">
    <property type="entry name" value="Cyt_c-like_dom"/>
</dbReference>
<reference evidence="8 9" key="1">
    <citation type="submission" date="2024-02" db="EMBL/GenBank/DDBJ databases">
        <title>A novel Wenzhouxiangellaceae bacterium, isolated from coastal sediments.</title>
        <authorList>
            <person name="Du Z.-J."/>
            <person name="Ye Y.-Q."/>
            <person name="Zhang X.-Y."/>
        </authorList>
    </citation>
    <scope>NUCLEOTIDE SEQUENCE [LARGE SCALE GENOMIC DNA]</scope>
    <source>
        <strain evidence="8 9">CH-27</strain>
    </source>
</reference>
<evidence type="ECO:0000259" key="7">
    <source>
        <dbReference type="PROSITE" id="PS51007"/>
    </source>
</evidence>
<gene>
    <name evidence="8" type="ORF">V3330_05225</name>
</gene>
<dbReference type="PROSITE" id="PS51007">
    <property type="entry name" value="CYTC"/>
    <property type="match status" value="2"/>
</dbReference>
<dbReference type="Proteomes" id="UP001359886">
    <property type="component" value="Unassembled WGS sequence"/>
</dbReference>
<accession>A0AAW9RG32</accession>
<evidence type="ECO:0000313" key="9">
    <source>
        <dbReference type="Proteomes" id="UP001359886"/>
    </source>
</evidence>
<dbReference type="Pfam" id="PF12680">
    <property type="entry name" value="SnoaL_2"/>
    <property type="match status" value="1"/>
</dbReference>
<keyword evidence="1" id="KW-0813">Transport</keyword>
<feature type="domain" description="Cytochrome c" evidence="7">
    <location>
        <begin position="285"/>
        <end position="373"/>
    </location>
</feature>
<dbReference type="EMBL" id="JAZHOG010000003">
    <property type="protein sequence ID" value="MEJ8567018.1"/>
    <property type="molecule type" value="Genomic_DNA"/>
</dbReference>
<dbReference type="InterPro" id="IPR036909">
    <property type="entry name" value="Cyt_c-like_dom_sf"/>
</dbReference>
<dbReference type="PANTHER" id="PTHR33751:SF9">
    <property type="entry name" value="CYTOCHROME C4"/>
    <property type="match status" value="1"/>
</dbReference>
<keyword evidence="2 6" id="KW-0349">Heme</keyword>
<dbReference type="SUPFAM" id="SSF46626">
    <property type="entry name" value="Cytochrome c"/>
    <property type="match status" value="2"/>
</dbReference>
<dbReference type="Gene3D" id="1.10.760.10">
    <property type="entry name" value="Cytochrome c-like domain"/>
    <property type="match status" value="2"/>
</dbReference>
<dbReference type="AlphaFoldDB" id="A0AAW9RG32"/>
<sequence>MISCGYEVVMMNLESHAPQPDAVYPQFAGRLGAWCLVALLTLVALTVAPSSSAQSSESDPAAVVQELYKAFGENDLQEILSLVHPEVAWVFHGPEHRIPYAGTFKGRAGVEQFFTLIAETIAVQAIGQRHYSVEDDVVSVLGWERAVHRRTGGEYQADWVHVFTVRDGLIVRFEEITDSGELIEAFAPADSERGKAYFTTCVACHGIDGGGNPAMHAPNLTIQGIDYLVRQLRHFREDVRGGVTDFYGWQMNGRAKALSGDRAVRDVAAYIESLPDVHAPGTLGGNAERGQEVYASQCVSCHGENGEGMPQLGAPALAGLQDWYQLTQIRNFQNELRGSHEQDVRGSQMRPFAVALADEEATRNVLAYIATLKGASIPLQDE</sequence>
<evidence type="ECO:0000256" key="3">
    <source>
        <dbReference type="ARBA" id="ARBA00022723"/>
    </source>
</evidence>
<keyword evidence="9" id="KW-1185">Reference proteome</keyword>
<name>A0AAW9RG32_9GAMM</name>
<dbReference type="GO" id="GO:0046872">
    <property type="term" value="F:metal ion binding"/>
    <property type="evidence" value="ECO:0007669"/>
    <property type="project" value="UniProtKB-KW"/>
</dbReference>
<dbReference type="Gene3D" id="3.10.450.50">
    <property type="match status" value="1"/>
</dbReference>
<dbReference type="GO" id="GO:0020037">
    <property type="term" value="F:heme binding"/>
    <property type="evidence" value="ECO:0007669"/>
    <property type="project" value="InterPro"/>
</dbReference>
<evidence type="ECO:0000313" key="8">
    <source>
        <dbReference type="EMBL" id="MEJ8567018.1"/>
    </source>
</evidence>
<dbReference type="Pfam" id="PF00034">
    <property type="entry name" value="Cytochrom_C"/>
    <property type="match status" value="2"/>
</dbReference>
<dbReference type="RefSeq" id="WP_354694338.1">
    <property type="nucleotide sequence ID" value="NZ_JAZHOG010000003.1"/>
</dbReference>
<keyword evidence="4" id="KW-0249">Electron transport</keyword>
<dbReference type="InterPro" id="IPR037401">
    <property type="entry name" value="SnoaL-like"/>
</dbReference>
<keyword evidence="3 6" id="KW-0479">Metal-binding</keyword>
<dbReference type="PANTHER" id="PTHR33751">
    <property type="entry name" value="CBB3-TYPE CYTOCHROME C OXIDASE SUBUNIT FIXP"/>
    <property type="match status" value="1"/>
</dbReference>
<organism evidence="8 9">
    <name type="scientific">Elongatibacter sediminis</name>
    <dbReference type="NCBI Taxonomy" id="3119006"/>
    <lineage>
        <taxon>Bacteria</taxon>
        <taxon>Pseudomonadati</taxon>
        <taxon>Pseudomonadota</taxon>
        <taxon>Gammaproteobacteria</taxon>
        <taxon>Chromatiales</taxon>
        <taxon>Wenzhouxiangellaceae</taxon>
        <taxon>Elongatibacter</taxon>
    </lineage>
</organism>
<evidence type="ECO:0000256" key="1">
    <source>
        <dbReference type="ARBA" id="ARBA00022448"/>
    </source>
</evidence>
<dbReference type="SUPFAM" id="SSF54427">
    <property type="entry name" value="NTF2-like"/>
    <property type="match status" value="1"/>
</dbReference>
<comment type="caution">
    <text evidence="8">The sequence shown here is derived from an EMBL/GenBank/DDBJ whole genome shotgun (WGS) entry which is preliminary data.</text>
</comment>
<dbReference type="InterPro" id="IPR032710">
    <property type="entry name" value="NTF2-like_dom_sf"/>
</dbReference>
<evidence type="ECO:0000256" key="6">
    <source>
        <dbReference type="PROSITE-ProRule" id="PRU00433"/>
    </source>
</evidence>
<protein>
    <submittedName>
        <fullName evidence="8">C-type cytochrome</fullName>
    </submittedName>
</protein>
<evidence type="ECO:0000256" key="5">
    <source>
        <dbReference type="ARBA" id="ARBA00023004"/>
    </source>
</evidence>
<evidence type="ECO:0000256" key="4">
    <source>
        <dbReference type="ARBA" id="ARBA00022982"/>
    </source>
</evidence>
<evidence type="ECO:0000256" key="2">
    <source>
        <dbReference type="ARBA" id="ARBA00022617"/>
    </source>
</evidence>